<gene>
    <name evidence="3" type="ORF">AC625_09560</name>
</gene>
<organism evidence="3 4">
    <name type="scientific">Peribacillus loiseleuriae</name>
    <dbReference type="NCBI Taxonomy" id="1679170"/>
    <lineage>
        <taxon>Bacteria</taxon>
        <taxon>Bacillati</taxon>
        <taxon>Bacillota</taxon>
        <taxon>Bacilli</taxon>
        <taxon>Bacillales</taxon>
        <taxon>Bacillaceae</taxon>
        <taxon>Peribacillus</taxon>
    </lineage>
</organism>
<dbReference type="AlphaFoldDB" id="A0A0K9GSY4"/>
<dbReference type="PANTHER" id="PTHR24321">
    <property type="entry name" value="DEHYDROGENASES, SHORT CHAIN"/>
    <property type="match status" value="1"/>
</dbReference>
<dbReference type="InterPro" id="IPR036291">
    <property type="entry name" value="NAD(P)-bd_dom_sf"/>
</dbReference>
<evidence type="ECO:0008006" key="5">
    <source>
        <dbReference type="Google" id="ProtNLM"/>
    </source>
</evidence>
<dbReference type="RefSeq" id="WP_049681097.1">
    <property type="nucleotide sequence ID" value="NZ_LFZW01000001.1"/>
</dbReference>
<dbReference type="SUPFAM" id="SSF51735">
    <property type="entry name" value="NAD(P)-binding Rossmann-fold domains"/>
    <property type="match status" value="1"/>
</dbReference>
<dbReference type="Pfam" id="PF13561">
    <property type="entry name" value="adh_short_C2"/>
    <property type="match status" value="1"/>
</dbReference>
<accession>A0A0K9GSY4</accession>
<dbReference type="PRINTS" id="PR00081">
    <property type="entry name" value="GDHRDH"/>
</dbReference>
<dbReference type="GO" id="GO:0016491">
    <property type="term" value="F:oxidoreductase activity"/>
    <property type="evidence" value="ECO:0007669"/>
    <property type="project" value="UniProtKB-KW"/>
</dbReference>
<comment type="similarity">
    <text evidence="1">Belongs to the short-chain dehydrogenases/reductases (SDR) family.</text>
</comment>
<dbReference type="EMBL" id="LFZW01000001">
    <property type="protein sequence ID" value="KMY49753.1"/>
    <property type="molecule type" value="Genomic_DNA"/>
</dbReference>
<keyword evidence="2" id="KW-0560">Oxidoreductase</keyword>
<dbReference type="PATRIC" id="fig|1679170.3.peg.2118"/>
<keyword evidence="4" id="KW-1185">Reference proteome</keyword>
<evidence type="ECO:0000256" key="2">
    <source>
        <dbReference type="ARBA" id="ARBA00023002"/>
    </source>
</evidence>
<name>A0A0K9GSY4_9BACI</name>
<dbReference type="Proteomes" id="UP000037146">
    <property type="component" value="Unassembled WGS sequence"/>
</dbReference>
<evidence type="ECO:0000313" key="4">
    <source>
        <dbReference type="Proteomes" id="UP000037146"/>
    </source>
</evidence>
<dbReference type="InterPro" id="IPR002347">
    <property type="entry name" value="SDR_fam"/>
</dbReference>
<dbReference type="STRING" id="1679170.AC625_09560"/>
<reference evidence="4" key="1">
    <citation type="submission" date="2015-07" db="EMBL/GenBank/DDBJ databases">
        <title>Genome sequencing project for genomic taxonomy and phylogenomics of Bacillus-like bacteria.</title>
        <authorList>
            <person name="Liu B."/>
            <person name="Wang J."/>
            <person name="Zhu Y."/>
            <person name="Liu G."/>
            <person name="Chen Q."/>
            <person name="Chen Z."/>
            <person name="Lan J."/>
            <person name="Che J."/>
            <person name="Ge C."/>
            <person name="Shi H."/>
            <person name="Pan Z."/>
            <person name="Liu X."/>
        </authorList>
    </citation>
    <scope>NUCLEOTIDE SEQUENCE [LARGE SCALE GENOMIC DNA]</scope>
    <source>
        <strain evidence="4">FJAT-27997</strain>
    </source>
</reference>
<evidence type="ECO:0000313" key="3">
    <source>
        <dbReference type="EMBL" id="KMY49753.1"/>
    </source>
</evidence>
<proteinExistence type="inferred from homology"/>
<evidence type="ECO:0000256" key="1">
    <source>
        <dbReference type="ARBA" id="ARBA00006484"/>
    </source>
</evidence>
<sequence>MKIIPFNIRVNSVAPGAIDTPMLRGALEQFVLNEAEYAPQLSLLNRFGQANEIAQASLWIVSDLSSYITGTTIHAYEVILQGNYKTNADLYSL</sequence>
<dbReference type="PANTHER" id="PTHR24321:SF8">
    <property type="entry name" value="ESTRADIOL 17-BETA-DEHYDROGENASE 8-RELATED"/>
    <property type="match status" value="1"/>
</dbReference>
<dbReference type="Gene3D" id="3.40.50.720">
    <property type="entry name" value="NAD(P)-binding Rossmann-like Domain"/>
    <property type="match status" value="1"/>
</dbReference>
<protein>
    <recommendedName>
        <fullName evidence="5">Short-chain dehydrogenase</fullName>
    </recommendedName>
</protein>
<comment type="caution">
    <text evidence="3">The sequence shown here is derived from an EMBL/GenBank/DDBJ whole genome shotgun (WGS) entry which is preliminary data.</text>
</comment>